<evidence type="ECO:0000313" key="5">
    <source>
        <dbReference type="EMBL" id="KAJ8471526.1"/>
    </source>
</evidence>
<dbReference type="AlphaFoldDB" id="A0A426XMF1"/>
<reference evidence="6" key="2">
    <citation type="submission" date="2018-09" db="EMBL/GenBank/DDBJ databases">
        <authorList>
            <person name="Harrison J."/>
            <person name="Moore K.A."/>
            <person name="Paszkiewicz K."/>
            <person name="Jones T."/>
            <person name="Grant M."/>
            <person name="Ambacheew D."/>
            <person name="Muzemil S."/>
            <person name="Studholme D."/>
        </authorList>
    </citation>
    <scope>NUCLEOTIDE SEQUENCE</scope>
</reference>
<dbReference type="SUPFAM" id="SSF49764">
    <property type="entry name" value="HSP20-like chaperones"/>
    <property type="match status" value="1"/>
</dbReference>
<accession>A0A426XMF1</accession>
<dbReference type="PANTHER" id="PTHR11527">
    <property type="entry name" value="HEAT-SHOCK PROTEIN 20 FAMILY MEMBER"/>
    <property type="match status" value="1"/>
</dbReference>
<organism evidence="6 7">
    <name type="scientific">Ensete ventricosum</name>
    <name type="common">Abyssinian banana</name>
    <name type="synonym">Musa ensete</name>
    <dbReference type="NCBI Taxonomy" id="4639"/>
    <lineage>
        <taxon>Eukaryota</taxon>
        <taxon>Viridiplantae</taxon>
        <taxon>Streptophyta</taxon>
        <taxon>Embryophyta</taxon>
        <taxon>Tracheophyta</taxon>
        <taxon>Spermatophyta</taxon>
        <taxon>Magnoliopsida</taxon>
        <taxon>Liliopsida</taxon>
        <taxon>Zingiberales</taxon>
        <taxon>Musaceae</taxon>
        <taxon>Ensete</taxon>
    </lineage>
</organism>
<dbReference type="EMBL" id="JAQQAF010000007">
    <property type="protein sequence ID" value="KAJ8471526.1"/>
    <property type="molecule type" value="Genomic_DNA"/>
</dbReference>
<dbReference type="Proteomes" id="UP001222027">
    <property type="component" value="Unassembled WGS sequence"/>
</dbReference>
<dbReference type="EMBL" id="AMZH03019196">
    <property type="protein sequence ID" value="RRT40673.1"/>
    <property type="molecule type" value="Genomic_DNA"/>
</dbReference>
<dbReference type="Gene3D" id="2.60.40.790">
    <property type="match status" value="1"/>
</dbReference>
<name>A0A426XMF1_ENSVE</name>
<reference evidence="6 7" key="1">
    <citation type="journal article" date="2014" name="Agronomy (Basel)">
        <title>A Draft Genome Sequence for Ensete ventricosum, the Drought-Tolerant Tree Against Hunger.</title>
        <authorList>
            <person name="Harrison J."/>
            <person name="Moore K.A."/>
            <person name="Paszkiewicz K."/>
            <person name="Jones T."/>
            <person name="Grant M."/>
            <person name="Ambacheew D."/>
            <person name="Muzemil S."/>
            <person name="Studholme D.J."/>
        </authorList>
    </citation>
    <scope>NUCLEOTIDE SEQUENCE [LARGE SCALE GENOMIC DNA]</scope>
</reference>
<feature type="domain" description="SHSP" evidence="4">
    <location>
        <begin position="29"/>
        <end position="139"/>
    </location>
</feature>
<keyword evidence="8" id="KW-1185">Reference proteome</keyword>
<evidence type="ECO:0000313" key="8">
    <source>
        <dbReference type="Proteomes" id="UP001222027"/>
    </source>
</evidence>
<gene>
    <name evidence="6" type="ORF">B296_00038354</name>
    <name evidence="5" type="ORF">OPV22_025869</name>
</gene>
<dbReference type="InterPro" id="IPR031107">
    <property type="entry name" value="Small_HSP"/>
</dbReference>
<evidence type="ECO:0000256" key="3">
    <source>
        <dbReference type="RuleBase" id="RU003616"/>
    </source>
</evidence>
<dbReference type="CDD" id="cd06472">
    <property type="entry name" value="ACD_ScHsp26_like"/>
    <property type="match status" value="1"/>
</dbReference>
<dbReference type="InterPro" id="IPR002068">
    <property type="entry name" value="A-crystallin/Hsp20_dom"/>
</dbReference>
<comment type="caution">
    <text evidence="6">The sequence shown here is derived from an EMBL/GenBank/DDBJ whole genome shotgun (WGS) entry which is preliminary data.</text>
</comment>
<evidence type="ECO:0000313" key="7">
    <source>
        <dbReference type="Proteomes" id="UP000287651"/>
    </source>
</evidence>
<keyword evidence="1" id="KW-0346">Stress response</keyword>
<sequence>MSLIPGGSRFGSRRSNAFNIFFLDLGDRCDGIPFDTHIDWKETPEAHVFKADVPGLTTEDVKVEVEDGRILQISGEWDSEEAATTDFWHCVERRRGRFLRRFWLPETARLDQTRAVIEDGLLTVTVPKISDIRSIEMSG</sequence>
<comment type="similarity">
    <text evidence="2 3">Belongs to the small heat shock protein (HSP20) family.</text>
</comment>
<dbReference type="Pfam" id="PF00011">
    <property type="entry name" value="HSP20"/>
    <property type="match status" value="1"/>
</dbReference>
<dbReference type="InterPro" id="IPR008978">
    <property type="entry name" value="HSP20-like_chaperone"/>
</dbReference>
<evidence type="ECO:0000256" key="1">
    <source>
        <dbReference type="ARBA" id="ARBA00023016"/>
    </source>
</evidence>
<evidence type="ECO:0000259" key="4">
    <source>
        <dbReference type="PROSITE" id="PS01031"/>
    </source>
</evidence>
<protein>
    <recommendedName>
        <fullName evidence="4">SHSP domain-containing protein</fullName>
    </recommendedName>
</protein>
<evidence type="ECO:0000256" key="2">
    <source>
        <dbReference type="PROSITE-ProRule" id="PRU00285"/>
    </source>
</evidence>
<reference evidence="5 8" key="3">
    <citation type="submission" date="2022-12" db="EMBL/GenBank/DDBJ databases">
        <title>Chromosome-scale assembly of the Ensete ventricosum genome.</title>
        <authorList>
            <person name="Dussert Y."/>
            <person name="Stocks J."/>
            <person name="Wendawek A."/>
            <person name="Woldeyes F."/>
            <person name="Nichols R.A."/>
            <person name="Borrell J.S."/>
        </authorList>
    </citation>
    <scope>NUCLEOTIDE SEQUENCE [LARGE SCALE GENOMIC DNA]</scope>
    <source>
        <strain evidence="8">cv. Maze</strain>
        <strain evidence="5">MazeRef_0001</strain>
        <tissue evidence="5">Seeds</tissue>
    </source>
</reference>
<proteinExistence type="inferred from homology"/>
<dbReference type="Proteomes" id="UP000287651">
    <property type="component" value="Unassembled WGS sequence"/>
</dbReference>
<dbReference type="PROSITE" id="PS01031">
    <property type="entry name" value="SHSP"/>
    <property type="match status" value="1"/>
</dbReference>
<evidence type="ECO:0000313" key="6">
    <source>
        <dbReference type="EMBL" id="RRT40673.1"/>
    </source>
</evidence>
<dbReference type="OrthoDB" id="5511210at2759"/>